<gene>
    <name evidence="1" type="ORF">RND71_028928</name>
</gene>
<evidence type="ECO:0000313" key="1">
    <source>
        <dbReference type="EMBL" id="KAK4353410.1"/>
    </source>
</evidence>
<evidence type="ECO:0000313" key="2">
    <source>
        <dbReference type="Proteomes" id="UP001291623"/>
    </source>
</evidence>
<dbReference type="EMBL" id="JAVYJV010000015">
    <property type="protein sequence ID" value="KAK4353410.1"/>
    <property type="molecule type" value="Genomic_DNA"/>
</dbReference>
<proteinExistence type="predicted"/>
<dbReference type="AlphaFoldDB" id="A0AAE1VAH9"/>
<accession>A0AAE1VAH9</accession>
<comment type="caution">
    <text evidence="1">The sequence shown here is derived from an EMBL/GenBank/DDBJ whole genome shotgun (WGS) entry which is preliminary data.</text>
</comment>
<dbReference type="PANTHER" id="PTHR48040">
    <property type="entry name" value="PLEIOTROPIC DRUG RESISTANCE PROTEIN 1-LIKE ISOFORM X1"/>
    <property type="match status" value="1"/>
</dbReference>
<organism evidence="1 2">
    <name type="scientific">Anisodus tanguticus</name>
    <dbReference type="NCBI Taxonomy" id="243964"/>
    <lineage>
        <taxon>Eukaryota</taxon>
        <taxon>Viridiplantae</taxon>
        <taxon>Streptophyta</taxon>
        <taxon>Embryophyta</taxon>
        <taxon>Tracheophyta</taxon>
        <taxon>Spermatophyta</taxon>
        <taxon>Magnoliopsida</taxon>
        <taxon>eudicotyledons</taxon>
        <taxon>Gunneridae</taxon>
        <taxon>Pentapetalae</taxon>
        <taxon>asterids</taxon>
        <taxon>lamiids</taxon>
        <taxon>Solanales</taxon>
        <taxon>Solanaceae</taxon>
        <taxon>Solanoideae</taxon>
        <taxon>Hyoscyameae</taxon>
        <taxon>Anisodus</taxon>
    </lineage>
</organism>
<dbReference type="PANTHER" id="PTHR48040:SF60">
    <property type="entry name" value="ABC TRANSPORTER DOMAIN-CONTAINING PROTEIN"/>
    <property type="match status" value="1"/>
</dbReference>
<sequence length="107" mass="12027">MSATIGKDELAKSLRMSFGSTSGRSWASASVREVFTAPGGDVFQRSGRENDDEDELKWASIERLPTYDRLRKGILKQTLDDGKIVHQEVDVTNLGLQDKKQLMERIL</sequence>
<reference evidence="1" key="1">
    <citation type="submission" date="2023-12" db="EMBL/GenBank/DDBJ databases">
        <title>Genome assembly of Anisodus tanguticus.</title>
        <authorList>
            <person name="Wang Y.-J."/>
        </authorList>
    </citation>
    <scope>NUCLEOTIDE SEQUENCE</scope>
    <source>
        <strain evidence="1">KB-2021</strain>
        <tissue evidence="1">Leaf</tissue>
    </source>
</reference>
<name>A0AAE1VAH9_9SOLA</name>
<keyword evidence="2" id="KW-1185">Reference proteome</keyword>
<protein>
    <submittedName>
        <fullName evidence="1">Uncharacterized protein</fullName>
    </submittedName>
</protein>
<dbReference type="Proteomes" id="UP001291623">
    <property type="component" value="Unassembled WGS sequence"/>
</dbReference>